<organism evidence="1">
    <name type="scientific">Rheinheimera sp. BAL341</name>
    <dbReference type="NCBI Taxonomy" id="1708203"/>
    <lineage>
        <taxon>Bacteria</taxon>
        <taxon>Pseudomonadati</taxon>
        <taxon>Pseudomonadota</taxon>
        <taxon>Gammaproteobacteria</taxon>
        <taxon>Chromatiales</taxon>
        <taxon>Chromatiaceae</taxon>
        <taxon>Rheinheimera</taxon>
    </lineage>
</organism>
<accession>A0A486XK79</accession>
<name>A0A486XK79_9GAMM</name>
<sequence length="40" mass="4652">MKYEILIKAQNPYITRFTREFKLFGGKVFCSIAHLTVCLA</sequence>
<protein>
    <submittedName>
        <fullName evidence="1">Uncharacterized protein</fullName>
    </submittedName>
</protein>
<dbReference type="AlphaFoldDB" id="A0A486XK79"/>
<evidence type="ECO:0000313" key="1">
    <source>
        <dbReference type="EMBL" id="VHO01902.1"/>
    </source>
</evidence>
<proteinExistence type="predicted"/>
<reference evidence="1" key="1">
    <citation type="submission" date="2019-04" db="EMBL/GenBank/DDBJ databases">
        <authorList>
            <person name="Brambilla D."/>
        </authorList>
    </citation>
    <scope>NUCLEOTIDE SEQUENCE</scope>
    <source>
        <strain evidence="1">BAL1</strain>
    </source>
</reference>
<gene>
    <name evidence="1" type="ORF">BAL341_468</name>
</gene>
<dbReference type="EMBL" id="CAAJGR010000052">
    <property type="protein sequence ID" value="VHO01902.1"/>
    <property type="molecule type" value="Genomic_DNA"/>
</dbReference>